<evidence type="ECO:0000256" key="1">
    <source>
        <dbReference type="SAM" id="Phobius"/>
    </source>
</evidence>
<sequence length="130" mass="15076">MQKLKRLRLIRSALRLGIFMLSLFILWIMFVSSDISRWTTLHPQASMFIMLFTVAVYCATMVCATAINESINIWSSISDRLKNLLLCVEKDVLAYPDRAEDCRLMVSCLKSRKFFLLNIWLCSSCPDKEI</sequence>
<keyword evidence="1" id="KW-1133">Transmembrane helix</keyword>
<organism evidence="2 4">
    <name type="scientific">Cedecea neteri</name>
    <dbReference type="NCBI Taxonomy" id="158822"/>
    <lineage>
        <taxon>Bacteria</taxon>
        <taxon>Pseudomonadati</taxon>
        <taxon>Pseudomonadota</taxon>
        <taxon>Gammaproteobacteria</taxon>
        <taxon>Enterobacterales</taxon>
        <taxon>Enterobacteriaceae</taxon>
        <taxon>Cedecea</taxon>
    </lineage>
</organism>
<reference evidence="3 5" key="2">
    <citation type="submission" date="2018-06" db="EMBL/GenBank/DDBJ databases">
        <authorList>
            <consortium name="Pathogen Informatics"/>
            <person name="Doyle S."/>
        </authorList>
    </citation>
    <scope>NUCLEOTIDE SEQUENCE [LARGE SCALE GENOMIC DNA]</scope>
    <source>
        <strain evidence="3 5">NCTC12120</strain>
    </source>
</reference>
<reference evidence="2 4" key="1">
    <citation type="submission" date="2017-09" db="EMBL/GenBank/DDBJ databases">
        <title>FDA dAtabase for Regulatory Grade micrObial Sequences (FDA-ARGOS): Supporting development and validation of Infectious Disease Dx tests.</title>
        <authorList>
            <person name="Minogue T."/>
            <person name="Wolcott M."/>
            <person name="Wasieloski L."/>
            <person name="Aguilar W."/>
            <person name="Moore D."/>
            <person name="Tallon L."/>
            <person name="Sadzewicz L."/>
            <person name="Ott S."/>
            <person name="Zhao X."/>
            <person name="Nagaraj S."/>
            <person name="Vavikolanu K."/>
            <person name="Aluvathingal J."/>
            <person name="Nadendla S."/>
            <person name="Sichtig H."/>
        </authorList>
    </citation>
    <scope>NUCLEOTIDE SEQUENCE [LARGE SCALE GENOMIC DNA]</scope>
    <source>
        <strain evidence="2 4">FDAARGOS_392</strain>
    </source>
</reference>
<dbReference type="Proteomes" id="UP000217979">
    <property type="component" value="Chromosome"/>
</dbReference>
<dbReference type="AlphaFoldDB" id="A0A291E3F7"/>
<dbReference type="EMBL" id="UAVU01000003">
    <property type="protein sequence ID" value="SQA97919.1"/>
    <property type="molecule type" value="Genomic_DNA"/>
</dbReference>
<evidence type="ECO:0000313" key="2">
    <source>
        <dbReference type="EMBL" id="ATF94493.1"/>
    </source>
</evidence>
<dbReference type="EMBL" id="CP023525">
    <property type="protein sequence ID" value="ATF94493.1"/>
    <property type="molecule type" value="Genomic_DNA"/>
</dbReference>
<keyword evidence="1" id="KW-0472">Membrane</keyword>
<feature type="transmembrane region" description="Helical" evidence="1">
    <location>
        <begin position="12"/>
        <end position="33"/>
    </location>
</feature>
<gene>
    <name evidence="2" type="ORF">CO704_21540</name>
    <name evidence="3" type="ORF">NCTC12120_01767</name>
</gene>
<name>A0A291E3F7_9ENTR</name>
<evidence type="ECO:0000313" key="5">
    <source>
        <dbReference type="Proteomes" id="UP000251197"/>
    </source>
</evidence>
<feature type="transmembrane region" description="Helical" evidence="1">
    <location>
        <begin position="45"/>
        <end position="67"/>
    </location>
</feature>
<keyword evidence="1" id="KW-0812">Transmembrane</keyword>
<dbReference type="Proteomes" id="UP000251197">
    <property type="component" value="Unassembled WGS sequence"/>
</dbReference>
<evidence type="ECO:0000313" key="3">
    <source>
        <dbReference type="EMBL" id="SQA97919.1"/>
    </source>
</evidence>
<protein>
    <submittedName>
        <fullName evidence="2">Uncharacterized protein</fullName>
    </submittedName>
</protein>
<accession>A0A291E3F7</accession>
<evidence type="ECO:0000313" key="4">
    <source>
        <dbReference type="Proteomes" id="UP000217979"/>
    </source>
</evidence>
<proteinExistence type="predicted"/>